<name>A0AAW1QH54_9CHLO</name>
<feature type="compositionally biased region" description="Polar residues" evidence="1">
    <location>
        <begin position="574"/>
        <end position="587"/>
    </location>
</feature>
<protein>
    <recommendedName>
        <fullName evidence="2">Fungal lipase-type domain-containing protein</fullName>
    </recommendedName>
</protein>
<dbReference type="InterPro" id="IPR002921">
    <property type="entry name" value="Fungal_lipase-type"/>
</dbReference>
<feature type="region of interest" description="Disordered" evidence="1">
    <location>
        <begin position="491"/>
        <end position="587"/>
    </location>
</feature>
<evidence type="ECO:0000313" key="3">
    <source>
        <dbReference type="EMBL" id="KAK9820663.1"/>
    </source>
</evidence>
<dbReference type="InterPro" id="IPR029058">
    <property type="entry name" value="AB_hydrolase_fold"/>
</dbReference>
<proteinExistence type="predicted"/>
<dbReference type="GO" id="GO:0006629">
    <property type="term" value="P:lipid metabolic process"/>
    <property type="evidence" value="ECO:0007669"/>
    <property type="project" value="InterPro"/>
</dbReference>
<feature type="compositionally biased region" description="Basic and acidic residues" evidence="1">
    <location>
        <begin position="547"/>
        <end position="573"/>
    </location>
</feature>
<comment type="caution">
    <text evidence="3">The sequence shown here is derived from an EMBL/GenBank/DDBJ whole genome shotgun (WGS) entry which is preliminary data.</text>
</comment>
<dbReference type="EMBL" id="JALJOS010000045">
    <property type="protein sequence ID" value="KAK9820663.1"/>
    <property type="molecule type" value="Genomic_DNA"/>
</dbReference>
<feature type="compositionally biased region" description="Polar residues" evidence="1">
    <location>
        <begin position="532"/>
        <end position="541"/>
    </location>
</feature>
<feature type="domain" description="Fungal lipase-type" evidence="2">
    <location>
        <begin position="228"/>
        <end position="352"/>
    </location>
</feature>
<feature type="region of interest" description="Disordered" evidence="1">
    <location>
        <begin position="395"/>
        <end position="422"/>
    </location>
</feature>
<accession>A0AAW1QH54</accession>
<evidence type="ECO:0000256" key="1">
    <source>
        <dbReference type="SAM" id="MobiDB-lite"/>
    </source>
</evidence>
<dbReference type="PANTHER" id="PTHR46023:SF6">
    <property type="entry name" value="LIPASE CLASS 3 FAMILY PROTEIN"/>
    <property type="match status" value="1"/>
</dbReference>
<evidence type="ECO:0000259" key="2">
    <source>
        <dbReference type="Pfam" id="PF01764"/>
    </source>
</evidence>
<organism evidence="3 4">
    <name type="scientific">Apatococcus lobatus</name>
    <dbReference type="NCBI Taxonomy" id="904363"/>
    <lineage>
        <taxon>Eukaryota</taxon>
        <taxon>Viridiplantae</taxon>
        <taxon>Chlorophyta</taxon>
        <taxon>core chlorophytes</taxon>
        <taxon>Trebouxiophyceae</taxon>
        <taxon>Chlorellales</taxon>
        <taxon>Chlorellaceae</taxon>
        <taxon>Apatococcus</taxon>
    </lineage>
</organism>
<gene>
    <name evidence="3" type="ORF">WJX74_001715</name>
</gene>
<dbReference type="SUPFAM" id="SSF53474">
    <property type="entry name" value="alpha/beta-Hydrolases"/>
    <property type="match status" value="1"/>
</dbReference>
<dbReference type="AlphaFoldDB" id="A0AAW1QH54"/>
<evidence type="ECO:0000313" key="4">
    <source>
        <dbReference type="Proteomes" id="UP001438707"/>
    </source>
</evidence>
<dbReference type="Pfam" id="PF01764">
    <property type="entry name" value="Lipase_3"/>
    <property type="match status" value="1"/>
</dbReference>
<sequence length="587" mass="66000">MKFKPGMWAARAAFSAVESLSYISSTQGLKHFVLVQNAAIVYTIGPSRAVSLSLKCLLACCGARAVQIFLFTKKLGGEGDNIDSIWDLEPPADTGEPGMGASWKVLRELARSLNRGKEEMPSLEHLETAEPPDLVLRLIYLFHVYQRQPVEEVLEEGESLKEGFAKELAEYLYFSDRAYDEPNDVKLQEKMEKRGWELALAKMQATWGKHEPSYFVATHQERKELLCVIRGTAQMEDLVTDLVAHPVPFDGDESLQVHSGIYAAASWIAARFTQLALGMAAAGYTITITGHSLGAGAAAMIGLLLRKRGVKGLKVYGFATPACMDSRLSKECRDFTHSVVFRDDIVPRFSPEALLNLNDQINDFDAEQEIDDEELDQPLRIIVKLVRKVAEWNSGGEDEEGRKKKGRPSEEDRKKAREHLHKYNPQIPGKVVYVYRSKSVRPEGEKGDKDELKQTVITGDHECLRDVRLCESMITDHYTEAYFRALSQENPAHAEKEEEERQQKDCAEKKRQKAEKGAKQEEIDCDDDNNDGSRQTNSQEGPDNEQQESHSDEQDSSKEPRPRENSSDEKSTSDENGSSNDSWLQVP</sequence>
<feature type="compositionally biased region" description="Basic and acidic residues" evidence="1">
    <location>
        <begin position="492"/>
        <end position="522"/>
    </location>
</feature>
<dbReference type="CDD" id="cd00519">
    <property type="entry name" value="Lipase_3"/>
    <property type="match status" value="1"/>
</dbReference>
<dbReference type="Gene3D" id="3.40.50.1820">
    <property type="entry name" value="alpha/beta hydrolase"/>
    <property type="match status" value="1"/>
</dbReference>
<keyword evidence="4" id="KW-1185">Reference proteome</keyword>
<dbReference type="Proteomes" id="UP001438707">
    <property type="component" value="Unassembled WGS sequence"/>
</dbReference>
<reference evidence="3 4" key="1">
    <citation type="journal article" date="2024" name="Nat. Commun.">
        <title>Phylogenomics reveals the evolutionary origins of lichenization in chlorophyte algae.</title>
        <authorList>
            <person name="Puginier C."/>
            <person name="Libourel C."/>
            <person name="Otte J."/>
            <person name="Skaloud P."/>
            <person name="Haon M."/>
            <person name="Grisel S."/>
            <person name="Petersen M."/>
            <person name="Berrin J.G."/>
            <person name="Delaux P.M."/>
            <person name="Dal Grande F."/>
            <person name="Keller J."/>
        </authorList>
    </citation>
    <scope>NUCLEOTIDE SEQUENCE [LARGE SCALE GENOMIC DNA]</scope>
    <source>
        <strain evidence="3 4">SAG 2145</strain>
    </source>
</reference>
<dbReference type="PANTHER" id="PTHR46023">
    <property type="entry name" value="LIPASE CLASS 3 PROTEIN-LIKE"/>
    <property type="match status" value="1"/>
</dbReference>